<keyword evidence="2" id="KW-1185">Reference proteome</keyword>
<organism evidence="1 2">
    <name type="scientific">Smittium culicis</name>
    <dbReference type="NCBI Taxonomy" id="133412"/>
    <lineage>
        <taxon>Eukaryota</taxon>
        <taxon>Fungi</taxon>
        <taxon>Fungi incertae sedis</taxon>
        <taxon>Zoopagomycota</taxon>
        <taxon>Kickxellomycotina</taxon>
        <taxon>Harpellomycetes</taxon>
        <taxon>Harpellales</taxon>
        <taxon>Legeriomycetaceae</taxon>
        <taxon>Smittium</taxon>
    </lineage>
</organism>
<comment type="caution">
    <text evidence="1">The sequence shown here is derived from an EMBL/GenBank/DDBJ whole genome shotgun (WGS) entry which is preliminary data.</text>
</comment>
<accession>A0A1R1YHX6</accession>
<evidence type="ECO:0000313" key="2">
    <source>
        <dbReference type="Proteomes" id="UP000187283"/>
    </source>
</evidence>
<dbReference type="EMBL" id="LSSN01000014">
    <property type="protein sequence ID" value="OMJ26499.1"/>
    <property type="molecule type" value="Genomic_DNA"/>
</dbReference>
<sequence length="78" mass="9148">MKDKKMSHQKDMRNFLPFKDEITQRIIDAPAPLSSREVLLSRPNLTNELIMDIQKLGRQRGNRMLLANNIEDKNNDIQ</sequence>
<dbReference type="AlphaFoldDB" id="A0A1R1YHX6"/>
<reference evidence="1 2" key="1">
    <citation type="submission" date="2017-01" db="EMBL/GenBank/DDBJ databases">
        <authorList>
            <person name="Mah S.A."/>
            <person name="Swanson W.J."/>
            <person name="Moy G.W."/>
            <person name="Vacquier V.D."/>
        </authorList>
    </citation>
    <scope>NUCLEOTIDE SEQUENCE [LARGE SCALE GENOMIC DNA]</scope>
    <source>
        <strain evidence="1 2">GSMNP</strain>
    </source>
</reference>
<proteinExistence type="predicted"/>
<gene>
    <name evidence="1" type="ORF">AYI70_g118</name>
</gene>
<protein>
    <submittedName>
        <fullName evidence="1">Uncharacterized protein</fullName>
    </submittedName>
</protein>
<name>A0A1R1YHX6_9FUNG</name>
<evidence type="ECO:0000313" key="1">
    <source>
        <dbReference type="EMBL" id="OMJ26499.1"/>
    </source>
</evidence>
<dbReference type="Proteomes" id="UP000187283">
    <property type="component" value="Unassembled WGS sequence"/>
</dbReference>